<accession>S7N945</accession>
<keyword evidence="2" id="KW-1185">Reference proteome</keyword>
<dbReference type="Proteomes" id="UP000052978">
    <property type="component" value="Unassembled WGS sequence"/>
</dbReference>
<sequence length="100" mass="11220">METLVIRIKKRQPDRAFGRRFPARANGSRRALDVRDGAESLVAMVKSLRPSLLWLMRTKLFLARSGAPSGVYAVRDEKGIVRLGNKSLAEPRRRGTESIS</sequence>
<proteinExistence type="predicted"/>
<dbReference type="EMBL" id="KE163776">
    <property type="protein sequence ID" value="EPQ13764.1"/>
    <property type="molecule type" value="Genomic_DNA"/>
</dbReference>
<reference evidence="1 2" key="1">
    <citation type="journal article" date="2013" name="Nat. Commun.">
        <title>Genome analysis reveals insights into physiology and longevity of the Brandt's bat Myotis brandtii.</title>
        <authorList>
            <person name="Seim I."/>
            <person name="Fang X."/>
            <person name="Xiong Z."/>
            <person name="Lobanov A.V."/>
            <person name="Huang Z."/>
            <person name="Ma S."/>
            <person name="Feng Y."/>
            <person name="Turanov A.A."/>
            <person name="Zhu Y."/>
            <person name="Lenz T.L."/>
            <person name="Gerashchenko M.V."/>
            <person name="Fan D."/>
            <person name="Hee Yim S."/>
            <person name="Yao X."/>
            <person name="Jordan D."/>
            <person name="Xiong Y."/>
            <person name="Ma Y."/>
            <person name="Lyapunov A.N."/>
            <person name="Chen G."/>
            <person name="Kulakova O.I."/>
            <person name="Sun Y."/>
            <person name="Lee S.G."/>
            <person name="Bronson R.T."/>
            <person name="Moskalev A.A."/>
            <person name="Sunyaev S.R."/>
            <person name="Zhang G."/>
            <person name="Krogh A."/>
            <person name="Wang J."/>
            <person name="Gladyshev V.N."/>
        </authorList>
    </citation>
    <scope>NUCLEOTIDE SEQUENCE [LARGE SCALE GENOMIC DNA]</scope>
</reference>
<name>S7N945_MYOBR</name>
<dbReference type="AlphaFoldDB" id="S7N945"/>
<gene>
    <name evidence="1" type="ORF">D623_10028810</name>
</gene>
<organism evidence="1 2">
    <name type="scientific">Myotis brandtii</name>
    <name type="common">Brandt's bat</name>
    <dbReference type="NCBI Taxonomy" id="109478"/>
    <lineage>
        <taxon>Eukaryota</taxon>
        <taxon>Metazoa</taxon>
        <taxon>Chordata</taxon>
        <taxon>Craniata</taxon>
        <taxon>Vertebrata</taxon>
        <taxon>Euteleostomi</taxon>
        <taxon>Mammalia</taxon>
        <taxon>Eutheria</taxon>
        <taxon>Laurasiatheria</taxon>
        <taxon>Chiroptera</taxon>
        <taxon>Yangochiroptera</taxon>
        <taxon>Vespertilionidae</taxon>
        <taxon>Myotis</taxon>
    </lineage>
</organism>
<evidence type="ECO:0000313" key="2">
    <source>
        <dbReference type="Proteomes" id="UP000052978"/>
    </source>
</evidence>
<protein>
    <submittedName>
        <fullName evidence="1">Uncharacterized protein</fullName>
    </submittedName>
</protein>
<evidence type="ECO:0000313" key="1">
    <source>
        <dbReference type="EMBL" id="EPQ13764.1"/>
    </source>
</evidence>